<sequence length="350" mass="40481">MKDPLNDQLKELSEVLNIEVKHQQALKQRILLQQTAPKRSYKKYWLAVVAMCLLFLLSPFYSSTMANLAAKILHLDIQPSYSEDRAINSDITGQIVELIQQEGYEVSFVGATPSPFTIKIGVTLTNTPLKDVKKHLQPIVETFLYENGIDDYKLVIREAEQLEERPKRLSKTNAVYESARQIVKDVFTKFGFEEEANYELAGLKDNLYSYTLKIDMPDHIKEQEDIIDTIEKEIEAHDLDIQEIEVTTFNFKHRMQSNRWGYIASDIYDALIGKSRYQVTGLSYKVKKGHSNVYLKTDWEQPPTNEITEEITNAINTYLQLPEVQEQMENDPYTIKLLLKNEDAFITITN</sequence>
<evidence type="ECO:0000313" key="4">
    <source>
        <dbReference type="Proteomes" id="UP000050668"/>
    </source>
</evidence>
<keyword evidence="1" id="KW-0175">Coiled coil</keyword>
<evidence type="ECO:0000256" key="2">
    <source>
        <dbReference type="SAM" id="Phobius"/>
    </source>
</evidence>
<feature type="coiled-coil region" evidence="1">
    <location>
        <begin position="220"/>
        <end position="247"/>
    </location>
</feature>
<proteinExistence type="predicted"/>
<feature type="transmembrane region" description="Helical" evidence="2">
    <location>
        <begin position="44"/>
        <end position="61"/>
    </location>
</feature>
<evidence type="ECO:0000256" key="1">
    <source>
        <dbReference type="SAM" id="Coils"/>
    </source>
</evidence>
<reference evidence="4" key="1">
    <citation type="submission" date="2015-07" db="EMBL/GenBank/DDBJ databases">
        <title>Fjat-14205 dsm 2895.</title>
        <authorList>
            <person name="Liu B."/>
            <person name="Wang J."/>
            <person name="Zhu Y."/>
            <person name="Liu G."/>
            <person name="Chen Q."/>
            <person name="Chen Z."/>
            <person name="Lan J."/>
            <person name="Che J."/>
            <person name="Ge C."/>
            <person name="Shi H."/>
            <person name="Pan Z."/>
            <person name="Liu X."/>
        </authorList>
    </citation>
    <scope>NUCLEOTIDE SEQUENCE [LARGE SCALE GENOMIC DNA]</scope>
    <source>
        <strain evidence="4">DSM 25560</strain>
    </source>
</reference>
<evidence type="ECO:0008006" key="5">
    <source>
        <dbReference type="Google" id="ProtNLM"/>
    </source>
</evidence>
<comment type="caution">
    <text evidence="3">The sequence shown here is derived from an EMBL/GenBank/DDBJ whole genome shotgun (WGS) entry which is preliminary data.</text>
</comment>
<name>A0ABR5K1S2_9BACI</name>
<evidence type="ECO:0000313" key="3">
    <source>
        <dbReference type="EMBL" id="KOS68868.1"/>
    </source>
</evidence>
<accession>A0ABR5K1S2</accession>
<dbReference type="Proteomes" id="UP000050668">
    <property type="component" value="Unassembled WGS sequence"/>
</dbReference>
<dbReference type="EMBL" id="LGRV01000003">
    <property type="protein sequence ID" value="KOS68868.1"/>
    <property type="molecule type" value="Genomic_DNA"/>
</dbReference>
<protein>
    <recommendedName>
        <fullName evidence="5">DUF4030 domain-containing protein</fullName>
    </recommendedName>
</protein>
<keyword evidence="2" id="KW-0812">Transmembrane</keyword>
<gene>
    <name evidence="3" type="ORF">AEA09_10165</name>
</gene>
<keyword evidence="2" id="KW-0472">Membrane</keyword>
<keyword evidence="2" id="KW-1133">Transmembrane helix</keyword>
<dbReference type="RefSeq" id="WP_053583721.1">
    <property type="nucleotide sequence ID" value="NZ_LGRV01000003.1"/>
</dbReference>
<keyword evidence="4" id="KW-1185">Reference proteome</keyword>
<organism evidence="3 4">
    <name type="scientific">Lysinibacillus contaminans</name>
    <dbReference type="NCBI Taxonomy" id="1293441"/>
    <lineage>
        <taxon>Bacteria</taxon>
        <taxon>Bacillati</taxon>
        <taxon>Bacillota</taxon>
        <taxon>Bacilli</taxon>
        <taxon>Bacillales</taxon>
        <taxon>Bacillaceae</taxon>
        <taxon>Lysinibacillus</taxon>
    </lineage>
</organism>